<name>A0A939KCD7_9BURK</name>
<evidence type="ECO:0000259" key="1">
    <source>
        <dbReference type="Pfam" id="PF03886"/>
    </source>
</evidence>
<organism evidence="2 3">
    <name type="scientific">Comamonas denitrificans</name>
    <dbReference type="NCBI Taxonomy" id="117506"/>
    <lineage>
        <taxon>Bacteria</taxon>
        <taxon>Pseudomonadati</taxon>
        <taxon>Pseudomonadota</taxon>
        <taxon>Betaproteobacteria</taxon>
        <taxon>Burkholderiales</taxon>
        <taxon>Comamonadaceae</taxon>
        <taxon>Comamonas</taxon>
    </lineage>
</organism>
<dbReference type="SUPFAM" id="SSF159594">
    <property type="entry name" value="XCC0632-like"/>
    <property type="match status" value="1"/>
</dbReference>
<sequence length="212" mass="22788">MLLRLSPLVLTVLLTACQSLPTPPQEPERFDLGLATWAEMPAALPPAVVLADIQAPWQAEGSTTAMHYRLAYAQPHHRHAYSQAHWSLPPELLVQERLRQWLSQGQRVVLSAEGGRIPPSVAGQAPPVLLLALEQFEQVFDQSAHSSANIRLRATLMGYQAAGEVLLGQQLFTATIPAPSANAAGGAAALSQATDAVGQQLIQWLQTTATAR</sequence>
<gene>
    <name evidence="2" type="ORF">J1777_01380</name>
</gene>
<proteinExistence type="predicted"/>
<comment type="caution">
    <text evidence="2">The sequence shown here is derived from an EMBL/GenBank/DDBJ whole genome shotgun (WGS) entry which is preliminary data.</text>
</comment>
<dbReference type="Gene3D" id="3.40.50.10610">
    <property type="entry name" value="ABC-type transport auxiliary lipoprotein component"/>
    <property type="match status" value="1"/>
</dbReference>
<dbReference type="RefSeq" id="WP_207574039.1">
    <property type="nucleotide sequence ID" value="NZ_JAFNME010000002.1"/>
</dbReference>
<dbReference type="PROSITE" id="PS51257">
    <property type="entry name" value="PROKAR_LIPOPROTEIN"/>
    <property type="match status" value="1"/>
</dbReference>
<dbReference type="Pfam" id="PF03886">
    <property type="entry name" value="ABC_trans_aux"/>
    <property type="match status" value="1"/>
</dbReference>
<feature type="domain" description="ABC-type transport auxiliary lipoprotein component" evidence="1">
    <location>
        <begin position="70"/>
        <end position="200"/>
    </location>
</feature>
<reference evidence="2" key="1">
    <citation type="submission" date="2021-03" db="EMBL/GenBank/DDBJ databases">
        <title>Comamonas denitrificans.</title>
        <authorList>
            <person name="Finster K."/>
        </authorList>
    </citation>
    <scope>NUCLEOTIDE SEQUENCE</scope>
    <source>
        <strain evidence="2">MM2021_4</strain>
    </source>
</reference>
<accession>A0A939KCD7</accession>
<dbReference type="EMBL" id="JAFNME010000002">
    <property type="protein sequence ID" value="MBO1248491.1"/>
    <property type="molecule type" value="Genomic_DNA"/>
</dbReference>
<evidence type="ECO:0000313" key="3">
    <source>
        <dbReference type="Proteomes" id="UP000664731"/>
    </source>
</evidence>
<protein>
    <submittedName>
        <fullName evidence="2">Membrane integrity-associated transporter subunit PqiC</fullName>
    </submittedName>
</protein>
<keyword evidence="3" id="KW-1185">Reference proteome</keyword>
<dbReference type="AlphaFoldDB" id="A0A939KCD7"/>
<dbReference type="Proteomes" id="UP000664731">
    <property type="component" value="Unassembled WGS sequence"/>
</dbReference>
<evidence type="ECO:0000313" key="2">
    <source>
        <dbReference type="EMBL" id="MBO1248491.1"/>
    </source>
</evidence>
<dbReference type="InterPro" id="IPR005586">
    <property type="entry name" value="ABC_trans_aux"/>
</dbReference>